<dbReference type="RefSeq" id="WP_082633631.1">
    <property type="nucleotide sequence ID" value="NZ_LN885086.1"/>
</dbReference>
<dbReference type="STRING" id="1715989.NITINOP_1453"/>
<dbReference type="InterPro" id="IPR009875">
    <property type="entry name" value="PilZ_domain"/>
</dbReference>
<dbReference type="Pfam" id="PF07238">
    <property type="entry name" value="PilZ"/>
    <property type="match status" value="1"/>
</dbReference>
<proteinExistence type="predicted"/>
<sequence length="203" mass="22684">MDHEMVCPQCWRDEAFRSRPQSLRELAASWVRLVPFFCRSCGHRFLAWAGVGTTFGSILDRREHLRIPVRLRLSFSGGKIRGEGMATDISLGGCVINSDTPVSVDDIYYLEIVVSEQEPPIEVPAIVRSVGARGIAFKFLRKAQENKRLLSFIRSQTGSIPSIPSKTAGLYRSGCFNRESSCLIGQSGCGDQPARREKRYSIK</sequence>
<dbReference type="EMBL" id="LN885086">
    <property type="protein sequence ID" value="CUQ66428.1"/>
    <property type="molecule type" value="Genomic_DNA"/>
</dbReference>
<keyword evidence="3" id="KW-1185">Reference proteome</keyword>
<evidence type="ECO:0000259" key="1">
    <source>
        <dbReference type="Pfam" id="PF07238"/>
    </source>
</evidence>
<dbReference type="OrthoDB" id="9783800at2"/>
<dbReference type="SUPFAM" id="SSF141371">
    <property type="entry name" value="PilZ domain-like"/>
    <property type="match status" value="1"/>
</dbReference>
<feature type="domain" description="PilZ" evidence="1">
    <location>
        <begin position="60"/>
        <end position="150"/>
    </location>
</feature>
<dbReference type="GO" id="GO:0035438">
    <property type="term" value="F:cyclic-di-GMP binding"/>
    <property type="evidence" value="ECO:0007669"/>
    <property type="project" value="InterPro"/>
</dbReference>
<accession>A0A0S4KPS1</accession>
<protein>
    <recommendedName>
        <fullName evidence="1">PilZ domain-containing protein</fullName>
    </recommendedName>
</protein>
<dbReference type="Proteomes" id="UP000066284">
    <property type="component" value="Chromosome 1"/>
</dbReference>
<dbReference type="Gene3D" id="2.40.10.220">
    <property type="entry name" value="predicted glycosyltransferase like domains"/>
    <property type="match status" value="1"/>
</dbReference>
<reference evidence="3" key="1">
    <citation type="submission" date="2015-09" db="EMBL/GenBank/DDBJ databases">
        <authorList>
            <person name="Daims H."/>
        </authorList>
    </citation>
    <scope>NUCLEOTIDE SEQUENCE [LARGE SCALE GENOMIC DNA]</scope>
</reference>
<gene>
    <name evidence="2" type="ORF">NITINOP_1453</name>
</gene>
<dbReference type="AlphaFoldDB" id="A0A0S4KPS1"/>
<evidence type="ECO:0000313" key="3">
    <source>
        <dbReference type="Proteomes" id="UP000066284"/>
    </source>
</evidence>
<dbReference type="KEGG" id="nio:NITINOP_1453"/>
<evidence type="ECO:0000313" key="2">
    <source>
        <dbReference type="EMBL" id="CUQ66428.1"/>
    </source>
</evidence>
<name>A0A0S4KPS1_9BACT</name>
<organism evidence="2 3">
    <name type="scientific">Candidatus Nitrospira inopinata</name>
    <dbReference type="NCBI Taxonomy" id="1715989"/>
    <lineage>
        <taxon>Bacteria</taxon>
        <taxon>Pseudomonadati</taxon>
        <taxon>Nitrospirota</taxon>
        <taxon>Nitrospiria</taxon>
        <taxon>Nitrospirales</taxon>
        <taxon>Nitrospiraceae</taxon>
        <taxon>Nitrospira</taxon>
    </lineage>
</organism>